<feature type="transmembrane region" description="Helical" evidence="13">
    <location>
        <begin position="192"/>
        <end position="209"/>
    </location>
</feature>
<protein>
    <recommendedName>
        <fullName evidence="5">Galactan 5-O-arabinofuranosyltransferase</fullName>
        <ecNumber evidence="4">2.4.2.46</ecNumber>
    </recommendedName>
    <alternativeName>
        <fullName evidence="11">Arabinofuranosyltransferase AftA</fullName>
    </alternativeName>
</protein>
<dbReference type="InterPro" id="IPR020959">
    <property type="entry name" value="ArabinofuranosylTrfase_AftA_C"/>
</dbReference>
<evidence type="ECO:0000256" key="2">
    <source>
        <dbReference type="ARBA" id="ARBA00004776"/>
    </source>
</evidence>
<evidence type="ECO:0000259" key="15">
    <source>
        <dbReference type="Pfam" id="PF12250"/>
    </source>
</evidence>
<keyword evidence="6" id="KW-1003">Cell membrane</keyword>
<dbReference type="Pfam" id="PF12249">
    <property type="entry name" value="AftA_C"/>
    <property type="match status" value="1"/>
</dbReference>
<evidence type="ECO:0000256" key="4">
    <source>
        <dbReference type="ARBA" id="ARBA00012037"/>
    </source>
</evidence>
<feature type="transmembrane region" description="Helical" evidence="13">
    <location>
        <begin position="331"/>
        <end position="355"/>
    </location>
</feature>
<dbReference type="EMBL" id="JAAUVV010000005">
    <property type="protein sequence ID" value="NJJ03570.1"/>
    <property type="molecule type" value="Genomic_DNA"/>
</dbReference>
<comment type="subcellular location">
    <subcellularLocation>
        <location evidence="1">Cell membrane</location>
        <topology evidence="1">Multi-pass membrane protein</topology>
    </subcellularLocation>
</comment>
<gene>
    <name evidence="16" type="ORF">HC138_04205</name>
</gene>
<feature type="transmembrane region" description="Helical" evidence="13">
    <location>
        <begin position="15"/>
        <end position="37"/>
    </location>
</feature>
<evidence type="ECO:0000259" key="14">
    <source>
        <dbReference type="Pfam" id="PF12249"/>
    </source>
</evidence>
<comment type="caution">
    <text evidence="16">The sequence shown here is derived from an EMBL/GenBank/DDBJ whole genome shotgun (WGS) entry which is preliminary data.</text>
</comment>
<evidence type="ECO:0000256" key="1">
    <source>
        <dbReference type="ARBA" id="ARBA00004651"/>
    </source>
</evidence>
<evidence type="ECO:0000256" key="8">
    <source>
        <dbReference type="ARBA" id="ARBA00022692"/>
    </source>
</evidence>
<feature type="transmembrane region" description="Helical" evidence="13">
    <location>
        <begin position="49"/>
        <end position="73"/>
    </location>
</feature>
<dbReference type="AlphaFoldDB" id="A0AAP6XLL8"/>
<dbReference type="InterPro" id="IPR020963">
    <property type="entry name" value="ArabinofuranosylTrfase_AftA_N"/>
</dbReference>
<dbReference type="GO" id="GO:0016757">
    <property type="term" value="F:glycosyltransferase activity"/>
    <property type="evidence" value="ECO:0007669"/>
    <property type="project" value="InterPro"/>
</dbReference>
<keyword evidence="9 13" id="KW-1133">Transmembrane helix</keyword>
<accession>A0AAP6XLL8</accession>
<dbReference type="EC" id="2.4.2.46" evidence="4"/>
<dbReference type="GO" id="GO:0005886">
    <property type="term" value="C:plasma membrane"/>
    <property type="evidence" value="ECO:0007669"/>
    <property type="project" value="UniProtKB-SubCell"/>
</dbReference>
<keyword evidence="8 13" id="KW-0812">Transmembrane</keyword>
<dbReference type="GO" id="GO:0044038">
    <property type="term" value="P:cell wall macromolecule biosynthetic process"/>
    <property type="evidence" value="ECO:0007669"/>
    <property type="project" value="InterPro"/>
</dbReference>
<evidence type="ECO:0000256" key="5">
    <source>
        <dbReference type="ARBA" id="ARBA00020482"/>
    </source>
</evidence>
<evidence type="ECO:0000256" key="6">
    <source>
        <dbReference type="ARBA" id="ARBA00022475"/>
    </source>
</evidence>
<comment type="pathway">
    <text evidence="2">Cell wall biogenesis; cell wall polysaccharide biosynthesis.</text>
</comment>
<dbReference type="Proteomes" id="UP000591626">
    <property type="component" value="Unassembled WGS sequence"/>
</dbReference>
<comment type="similarity">
    <text evidence="3">Belongs to the glycosyltransferase 85 family.</text>
</comment>
<evidence type="ECO:0000313" key="16">
    <source>
        <dbReference type="EMBL" id="NJJ03570.1"/>
    </source>
</evidence>
<evidence type="ECO:0000256" key="7">
    <source>
        <dbReference type="ARBA" id="ARBA00022679"/>
    </source>
</evidence>
<organism evidence="16 17">
    <name type="scientific">Corynebacterium coyleae</name>
    <dbReference type="NCBI Taxonomy" id="53374"/>
    <lineage>
        <taxon>Bacteria</taxon>
        <taxon>Bacillati</taxon>
        <taxon>Actinomycetota</taxon>
        <taxon>Actinomycetes</taxon>
        <taxon>Mycobacteriales</taxon>
        <taxon>Corynebacteriaceae</taxon>
        <taxon>Corynebacterium</taxon>
    </lineage>
</organism>
<dbReference type="RefSeq" id="WP_167616147.1">
    <property type="nucleotide sequence ID" value="NZ_JAAUVV010000005.1"/>
</dbReference>
<name>A0AAP6XLL8_9CORY</name>
<feature type="domain" description="Arabinofuranosyltransferase AftA C-terminal" evidence="14">
    <location>
        <begin position="447"/>
        <end position="620"/>
    </location>
</feature>
<evidence type="ECO:0000313" key="17">
    <source>
        <dbReference type="Proteomes" id="UP000591626"/>
    </source>
</evidence>
<dbReference type="Pfam" id="PF12250">
    <property type="entry name" value="AftA_N"/>
    <property type="match status" value="1"/>
</dbReference>
<evidence type="ECO:0000256" key="13">
    <source>
        <dbReference type="SAM" id="Phobius"/>
    </source>
</evidence>
<comment type="catalytic activity">
    <reaction evidence="12">
        <text>Adds an alpha-D-arabinofuranosyl group from trans,octacis-decaprenylphospho-beta-D-arabinofuranose at the 5-O-position of the eighth, tenth and twelfth galactofuranose unit of the galactofuranan chain of [beta-D-galactofuranosyl-(1-&gt;5)-beta-D-galactofuranosyl-(1-&gt;6)]14-beta-D-galactofuranosyl-(1-&gt;5)-beta-D-galactofuranosyl-(1-&gt;4)-alpha-L-rhamnopyranosyl-(1-&gt;3)-N-acetyl-alpha-D-glucosaminyl-diphospho-trans,octacis-decaprenol.</text>
        <dbReference type="EC" id="2.4.2.46"/>
    </reaction>
</comment>
<feature type="transmembrane region" description="Helical" evidence="13">
    <location>
        <begin position="255"/>
        <end position="276"/>
    </location>
</feature>
<reference evidence="16 17" key="1">
    <citation type="submission" date="2020-03" db="EMBL/GenBank/DDBJ databases">
        <title>Draft genome sequences of bacterial isolates from the female urobiome.</title>
        <authorList>
            <person name="Miller-Ensminger T."/>
            <person name="Wolfe A.J."/>
            <person name="Putonti C."/>
        </authorList>
    </citation>
    <scope>NUCLEOTIDE SEQUENCE [LARGE SCALE GENOMIC DNA]</scope>
    <source>
        <strain evidence="16 17">UMB8490</strain>
    </source>
</reference>
<sequence length="621" mass="67757">MTTAYHPDELSPGQAAVRTVAAGLAGGILSLAAWFVLHQISLPAFNTSMVTRSLATGVSFVLLGIAAVLAVLWTRGKKHWIISAVMALVPAGLVVATLGIPLSATKLYLDGIQVDQGFRTQFLSRMTENLGHADMAYKDLPTFYPMGWFWVGGRVANVLGMDGWEVYQPYAIATLAAGAAMLTPIWRRLVGSLPVATAIAVVTTAIVLTEVPEEPYAAIVAMFLPAAAVWAHRALSGSWAATAALTIYLGISASFYTLFTAIGALTVVVIAVVMFFTGERTLTPLKHLFIVGFASMAIAAISWGPYIWRVVTGDEALKSTANHFLPIEGTYFALPFLSLSLVGLLCLFGLIGLIVRFRDPEIASLGAAIGVSYVWALASMAITLLGTSLLGFRLEVLVVLLFATLGVIAVANFRLTWLERKVKNKAALNVVAIVLVAVASLQMVQHIAVKNEAYIDQAYADTDGYGERADRFPPDAGQYYNEIADYIEEHGHMKNEAVIYTDEINFMAFQPFFGFNAFTSHYANPLGEFEQRNGELESWSQISYDDPKKFTEAIDNSQWEPPTAFIFRGSEDSDFKTHIAHDIYPSQPNVRYQGLFFNPEAFDKANWDVKFIGPFAVAVRK</sequence>
<keyword evidence="10 13" id="KW-0472">Membrane</keyword>
<feature type="transmembrane region" description="Helical" evidence="13">
    <location>
        <begin position="288"/>
        <end position="311"/>
    </location>
</feature>
<evidence type="ECO:0000256" key="12">
    <source>
        <dbReference type="ARBA" id="ARBA00034030"/>
    </source>
</evidence>
<evidence type="ECO:0000256" key="11">
    <source>
        <dbReference type="ARBA" id="ARBA00033184"/>
    </source>
</evidence>
<feature type="transmembrane region" description="Helical" evidence="13">
    <location>
        <begin position="79"/>
        <end position="100"/>
    </location>
</feature>
<evidence type="ECO:0000256" key="10">
    <source>
        <dbReference type="ARBA" id="ARBA00023136"/>
    </source>
</evidence>
<feature type="domain" description="Arabinofuranosyltransferase AftA N-terminal" evidence="15">
    <location>
        <begin position="20"/>
        <end position="439"/>
    </location>
</feature>
<keyword evidence="7" id="KW-0808">Transferase</keyword>
<feature type="transmembrane region" description="Helical" evidence="13">
    <location>
        <begin position="367"/>
        <end position="390"/>
    </location>
</feature>
<evidence type="ECO:0000256" key="9">
    <source>
        <dbReference type="ARBA" id="ARBA00022989"/>
    </source>
</evidence>
<evidence type="ECO:0000256" key="3">
    <source>
        <dbReference type="ARBA" id="ARBA00009655"/>
    </source>
</evidence>
<feature type="transmembrane region" description="Helical" evidence="13">
    <location>
        <begin position="396"/>
        <end position="415"/>
    </location>
</feature>
<proteinExistence type="inferred from homology"/>
<feature type="transmembrane region" description="Helical" evidence="13">
    <location>
        <begin position="427"/>
        <end position="444"/>
    </location>
</feature>